<dbReference type="OrthoDB" id="5873237at2759"/>
<keyword evidence="2" id="KW-1185">Reference proteome</keyword>
<evidence type="ECO:0000313" key="2">
    <source>
        <dbReference type="Proteomes" id="UP000024635"/>
    </source>
</evidence>
<protein>
    <submittedName>
        <fullName evidence="1">Uncharacterized protein</fullName>
    </submittedName>
</protein>
<comment type="caution">
    <text evidence="1">The sequence shown here is derived from an EMBL/GenBank/DDBJ whole genome shotgun (WGS) entry which is preliminary data.</text>
</comment>
<dbReference type="AlphaFoldDB" id="A0A016UU95"/>
<accession>A0A016UU95</accession>
<organism evidence="1 2">
    <name type="scientific">Ancylostoma ceylanicum</name>
    <dbReference type="NCBI Taxonomy" id="53326"/>
    <lineage>
        <taxon>Eukaryota</taxon>
        <taxon>Metazoa</taxon>
        <taxon>Ecdysozoa</taxon>
        <taxon>Nematoda</taxon>
        <taxon>Chromadorea</taxon>
        <taxon>Rhabditida</taxon>
        <taxon>Rhabditina</taxon>
        <taxon>Rhabditomorpha</taxon>
        <taxon>Strongyloidea</taxon>
        <taxon>Ancylostomatidae</taxon>
        <taxon>Ancylostomatinae</taxon>
        <taxon>Ancylostoma</taxon>
    </lineage>
</organism>
<gene>
    <name evidence="1" type="primary">Acey_s0027.g1561</name>
    <name evidence="1" type="ORF">Y032_0027g1561</name>
</gene>
<dbReference type="EMBL" id="JARK01001363">
    <property type="protein sequence ID" value="EYC18516.1"/>
    <property type="molecule type" value="Genomic_DNA"/>
</dbReference>
<dbReference type="Proteomes" id="UP000024635">
    <property type="component" value="Unassembled WGS sequence"/>
</dbReference>
<proteinExistence type="predicted"/>
<reference evidence="2" key="1">
    <citation type="journal article" date="2015" name="Nat. Genet.">
        <title>The genome and transcriptome of the zoonotic hookworm Ancylostoma ceylanicum identify infection-specific gene families.</title>
        <authorList>
            <person name="Schwarz E.M."/>
            <person name="Hu Y."/>
            <person name="Antoshechkin I."/>
            <person name="Miller M.M."/>
            <person name="Sternberg P.W."/>
            <person name="Aroian R.V."/>
        </authorList>
    </citation>
    <scope>NUCLEOTIDE SEQUENCE</scope>
    <source>
        <strain evidence="2">HY135</strain>
    </source>
</reference>
<name>A0A016UU95_9BILA</name>
<sequence>MKPSQLANSSDSQVLPDMNYTNISRNRRNYEGTGFDSSYGTLRAKQSWYNTSFTIYDYHYDYHISAFLGSSCDPLPDTRTARLMYYQGSSIIVGPRSPLNDGTVARLKCNFDTMARGMSRLPKD</sequence>
<evidence type="ECO:0000313" key="1">
    <source>
        <dbReference type="EMBL" id="EYC18516.1"/>
    </source>
</evidence>